<keyword evidence="1" id="KW-0521">NADP</keyword>
<dbReference type="CDD" id="cd08268">
    <property type="entry name" value="MDR2"/>
    <property type="match status" value="1"/>
</dbReference>
<dbReference type="InterPro" id="IPR011032">
    <property type="entry name" value="GroES-like_sf"/>
</dbReference>
<reference evidence="4 5" key="1">
    <citation type="journal article" date="2015" name="Genome Announc.">
        <title>Complete Genome Sequence of a Novel Bacterium within the Family Rhodocyclaceae That Degrades Polycyclic Aromatic Hydrocarbons.</title>
        <authorList>
            <person name="Singleton D.R."/>
            <person name="Dickey A.N."/>
            <person name="Scholl E.H."/>
            <person name="Wright F.A."/>
            <person name="Aitken M.D."/>
        </authorList>
    </citation>
    <scope>NUCLEOTIDE SEQUENCE [LARGE SCALE GENOMIC DNA]</scope>
    <source>
        <strain evidence="5">PG1-Ca6</strain>
    </source>
</reference>
<dbReference type="SMART" id="SM00829">
    <property type="entry name" value="PKS_ER"/>
    <property type="match status" value="1"/>
</dbReference>
<dbReference type="AlphaFoldDB" id="A0A0C5JLR9"/>
<accession>A0A0C5JLR9</accession>
<dbReference type="GO" id="GO:0016651">
    <property type="term" value="F:oxidoreductase activity, acting on NAD(P)H"/>
    <property type="evidence" value="ECO:0007669"/>
    <property type="project" value="TreeGrafter"/>
</dbReference>
<dbReference type="SUPFAM" id="SSF51735">
    <property type="entry name" value="NAD(P)-binding Rossmann-fold domains"/>
    <property type="match status" value="1"/>
</dbReference>
<keyword evidence="5" id="KW-1185">Reference proteome</keyword>
<dbReference type="InterPro" id="IPR013154">
    <property type="entry name" value="ADH-like_N"/>
</dbReference>
<proteinExistence type="predicted"/>
<dbReference type="Pfam" id="PF08240">
    <property type="entry name" value="ADH_N"/>
    <property type="match status" value="1"/>
</dbReference>
<dbReference type="KEGG" id="rbu:PG1C_07485"/>
<dbReference type="EMBL" id="CP010554">
    <property type="protein sequence ID" value="AJP48346.1"/>
    <property type="molecule type" value="Genomic_DNA"/>
</dbReference>
<evidence type="ECO:0000256" key="1">
    <source>
        <dbReference type="ARBA" id="ARBA00022857"/>
    </source>
</evidence>
<dbReference type="Pfam" id="PF00107">
    <property type="entry name" value="ADH_zinc_N"/>
    <property type="match status" value="1"/>
</dbReference>
<dbReference type="InterPro" id="IPR013149">
    <property type="entry name" value="ADH-like_C"/>
</dbReference>
<dbReference type="Gene3D" id="3.90.180.10">
    <property type="entry name" value="Medium-chain alcohol dehydrogenases, catalytic domain"/>
    <property type="match status" value="1"/>
</dbReference>
<dbReference type="PANTHER" id="PTHR48106:SF5">
    <property type="entry name" value="ZINC-CONTAINING ALCOHOL DEHYDROGENASE"/>
    <property type="match status" value="1"/>
</dbReference>
<keyword evidence="2" id="KW-0560">Oxidoreductase</keyword>
<organism evidence="4 5">
    <name type="scientific">Rugosibacter aromaticivorans</name>
    <dbReference type="NCBI Taxonomy" id="1565605"/>
    <lineage>
        <taxon>Bacteria</taxon>
        <taxon>Pseudomonadati</taxon>
        <taxon>Pseudomonadota</taxon>
        <taxon>Betaproteobacteria</taxon>
        <taxon>Nitrosomonadales</taxon>
        <taxon>Sterolibacteriaceae</taxon>
        <taxon>Rugosibacter</taxon>
    </lineage>
</organism>
<name>A0A0C5JLR9_9PROT</name>
<dbReference type="Proteomes" id="UP000061603">
    <property type="component" value="Chromosome"/>
</dbReference>
<gene>
    <name evidence="4" type="ORF">PG1C_07485</name>
</gene>
<evidence type="ECO:0000259" key="3">
    <source>
        <dbReference type="SMART" id="SM00829"/>
    </source>
</evidence>
<sequence>MARVVRFHQTGGPEVLQLEDEPQQKPGVGEARIRIQSIGLNRAEAAFRSGTYLEKPVLPSRIGYEAAGVIDELGEPSSEFKVGDAVSILPTFSMTRYGVAAEEAIVPIDSLILRPAELDTLTASAVWMPYLTAWGGLHEIHSLTTGGAALITAASSSVGLAAIEVVNRIGGVSIAITRTNEKRDALLAAGAQHVIAMSEDDLAERVAAITRGQGARVVFDPIAGPGVVPLADALGYGGEVIVYGNLSGRAHETPFPYRAAMKNGVRMRGYFVIQDLADKTKRRRAAEFVLSGLKDRSLKPTIAKTFPLDQIVAAHRYLEAGQQIGKIVVTVP</sequence>
<dbReference type="InterPro" id="IPR020843">
    <property type="entry name" value="ER"/>
</dbReference>
<dbReference type="RefSeq" id="WP_202634237.1">
    <property type="nucleotide sequence ID" value="NZ_CP010554.1"/>
</dbReference>
<dbReference type="InterPro" id="IPR036291">
    <property type="entry name" value="NAD(P)-bd_dom_sf"/>
</dbReference>
<dbReference type="HOGENOM" id="CLU_026673_3_1_4"/>
<dbReference type="PANTHER" id="PTHR48106">
    <property type="entry name" value="QUINONE OXIDOREDUCTASE PIG3-RELATED"/>
    <property type="match status" value="1"/>
</dbReference>
<dbReference type="GO" id="GO:0070402">
    <property type="term" value="F:NADPH binding"/>
    <property type="evidence" value="ECO:0007669"/>
    <property type="project" value="TreeGrafter"/>
</dbReference>
<feature type="domain" description="Enoyl reductase (ER)" evidence="3">
    <location>
        <begin position="11"/>
        <end position="329"/>
    </location>
</feature>
<evidence type="ECO:0000313" key="4">
    <source>
        <dbReference type="EMBL" id="AJP48346.1"/>
    </source>
</evidence>
<dbReference type="SUPFAM" id="SSF50129">
    <property type="entry name" value="GroES-like"/>
    <property type="match status" value="1"/>
</dbReference>
<dbReference type="PATRIC" id="fig|1565605.3.peg.1577"/>
<evidence type="ECO:0000313" key="5">
    <source>
        <dbReference type="Proteomes" id="UP000061603"/>
    </source>
</evidence>
<dbReference type="STRING" id="1565605.PG1C_07485"/>
<dbReference type="Gene3D" id="3.40.50.720">
    <property type="entry name" value="NAD(P)-binding Rossmann-like Domain"/>
    <property type="match status" value="1"/>
</dbReference>
<evidence type="ECO:0000256" key="2">
    <source>
        <dbReference type="ARBA" id="ARBA00023002"/>
    </source>
</evidence>
<protein>
    <submittedName>
        <fullName evidence="4">NADPH:quinone reductase</fullName>
    </submittedName>
</protein>